<sequence length="412" mass="45022">MDGVSQDPDNWLDQAFASYDRRLDEEEGEPGETLHSGDGDEATPNPATFRPGGLLTGSKRRSSSSSESPAPAIGPVYGREIHFSLAHLDGRSKKRARVDNTTTAQALSLSLSTGVSSKVFNFITENPAKYYKVVVTAPLLRGDASSDTIDSRGQSSIPDRRQEVFATKTSGKEYVRQMRQNIEFTSAPDADAPLPDCYGGAVEMLTYLPHTTMRPSFGIRLRANGLSNEEIAKIQLHARGQASRENIHRRDAAVRRQMLNNGKQVFDDKNFTFRGNKHKLDLKATTDFDVFKCSTLPSHRHPRTPTAAPRLIDLAKDVVNAPSAEDSGLLTQAIRYAVGNNDSTLTTADVRSLALREYFVLPLGALSLTSNWDAEGRDRVLASMVNGDVDASEDSETNDEEGGEESDGEADE</sequence>
<organism evidence="2 3">
    <name type="scientific">Friedmanniomyces endolithicus</name>
    <dbReference type="NCBI Taxonomy" id="329885"/>
    <lineage>
        <taxon>Eukaryota</taxon>
        <taxon>Fungi</taxon>
        <taxon>Dikarya</taxon>
        <taxon>Ascomycota</taxon>
        <taxon>Pezizomycotina</taxon>
        <taxon>Dothideomycetes</taxon>
        <taxon>Dothideomycetidae</taxon>
        <taxon>Mycosphaerellales</taxon>
        <taxon>Teratosphaeriaceae</taxon>
        <taxon>Friedmanniomyces</taxon>
    </lineage>
</organism>
<evidence type="ECO:0000313" key="2">
    <source>
        <dbReference type="EMBL" id="TKA34015.1"/>
    </source>
</evidence>
<proteinExistence type="predicted"/>
<dbReference type="OrthoDB" id="3796227at2759"/>
<feature type="region of interest" description="Disordered" evidence="1">
    <location>
        <begin position="1"/>
        <end position="75"/>
    </location>
</feature>
<gene>
    <name evidence="2" type="ORF">B0A54_14892</name>
</gene>
<feature type="region of interest" description="Disordered" evidence="1">
    <location>
        <begin position="384"/>
        <end position="412"/>
    </location>
</feature>
<feature type="compositionally biased region" description="Acidic residues" evidence="1">
    <location>
        <begin position="390"/>
        <end position="412"/>
    </location>
</feature>
<protein>
    <submittedName>
        <fullName evidence="2">Uncharacterized protein</fullName>
    </submittedName>
</protein>
<reference evidence="2 3" key="1">
    <citation type="submission" date="2017-03" db="EMBL/GenBank/DDBJ databases">
        <title>Genomes of endolithic fungi from Antarctica.</title>
        <authorList>
            <person name="Coleine C."/>
            <person name="Masonjones S."/>
            <person name="Stajich J.E."/>
        </authorList>
    </citation>
    <scope>NUCLEOTIDE SEQUENCE [LARGE SCALE GENOMIC DNA]</scope>
    <source>
        <strain evidence="2 3">CCFEE 5311</strain>
    </source>
</reference>
<dbReference type="Proteomes" id="UP000310066">
    <property type="component" value="Unassembled WGS sequence"/>
</dbReference>
<name>A0A4U0UHJ8_9PEZI</name>
<dbReference type="EMBL" id="NAJP01000082">
    <property type="protein sequence ID" value="TKA34015.1"/>
    <property type="molecule type" value="Genomic_DNA"/>
</dbReference>
<dbReference type="STRING" id="329885.A0A4U0UHJ8"/>
<accession>A0A4U0UHJ8</accession>
<comment type="caution">
    <text evidence="2">The sequence shown here is derived from an EMBL/GenBank/DDBJ whole genome shotgun (WGS) entry which is preliminary data.</text>
</comment>
<dbReference type="PROSITE" id="PS50096">
    <property type="entry name" value="IQ"/>
    <property type="match status" value="1"/>
</dbReference>
<evidence type="ECO:0000313" key="3">
    <source>
        <dbReference type="Proteomes" id="UP000310066"/>
    </source>
</evidence>
<evidence type="ECO:0000256" key="1">
    <source>
        <dbReference type="SAM" id="MobiDB-lite"/>
    </source>
</evidence>
<dbReference type="AlphaFoldDB" id="A0A4U0UHJ8"/>